<feature type="signal peptide" evidence="6">
    <location>
        <begin position="1"/>
        <end position="21"/>
    </location>
</feature>
<gene>
    <name evidence="8" type="ORF">WJU16_07080</name>
</gene>
<organism evidence="8 9">
    <name type="scientific">Chitinophaga pollutisoli</name>
    <dbReference type="NCBI Taxonomy" id="3133966"/>
    <lineage>
        <taxon>Bacteria</taxon>
        <taxon>Pseudomonadati</taxon>
        <taxon>Bacteroidota</taxon>
        <taxon>Chitinophagia</taxon>
        <taxon>Chitinophagales</taxon>
        <taxon>Chitinophagaceae</taxon>
        <taxon>Chitinophaga</taxon>
    </lineage>
</organism>
<evidence type="ECO:0000313" key="9">
    <source>
        <dbReference type="Proteomes" id="UP001485459"/>
    </source>
</evidence>
<evidence type="ECO:0000313" key="8">
    <source>
        <dbReference type="EMBL" id="WZN42796.1"/>
    </source>
</evidence>
<evidence type="ECO:0000256" key="4">
    <source>
        <dbReference type="ARBA" id="ARBA00023136"/>
    </source>
</evidence>
<name>A0ABZ2YSL5_9BACT</name>
<evidence type="ECO:0000256" key="5">
    <source>
        <dbReference type="ARBA" id="ARBA00023237"/>
    </source>
</evidence>
<protein>
    <submittedName>
        <fullName evidence="8">RagB/SusD family nutrient uptake outer membrane protein</fullName>
    </submittedName>
</protein>
<reference evidence="9" key="1">
    <citation type="submission" date="2024-03" db="EMBL/GenBank/DDBJ databases">
        <title>Chitinophaga horti sp. nov., isolated from garden soil.</title>
        <authorList>
            <person name="Lee D.S."/>
            <person name="Han D.M."/>
            <person name="Baek J.H."/>
            <person name="Choi D.G."/>
            <person name="Jeon J.H."/>
            <person name="Jeon C.O."/>
        </authorList>
    </citation>
    <scope>NUCLEOTIDE SEQUENCE [LARGE SCALE GENOMIC DNA]</scope>
    <source>
        <strain evidence="9">GPA1</strain>
    </source>
</reference>
<dbReference type="RefSeq" id="WP_341837625.1">
    <property type="nucleotide sequence ID" value="NZ_CP149822.1"/>
</dbReference>
<dbReference type="PROSITE" id="PS51257">
    <property type="entry name" value="PROKAR_LIPOPROTEIN"/>
    <property type="match status" value="1"/>
</dbReference>
<keyword evidence="4" id="KW-0472">Membrane</keyword>
<dbReference type="SUPFAM" id="SSF48452">
    <property type="entry name" value="TPR-like"/>
    <property type="match status" value="1"/>
</dbReference>
<evidence type="ECO:0000256" key="2">
    <source>
        <dbReference type="ARBA" id="ARBA00006275"/>
    </source>
</evidence>
<keyword evidence="5" id="KW-0998">Cell outer membrane</keyword>
<evidence type="ECO:0000256" key="1">
    <source>
        <dbReference type="ARBA" id="ARBA00004442"/>
    </source>
</evidence>
<keyword evidence="3 6" id="KW-0732">Signal</keyword>
<dbReference type="Gene3D" id="1.25.40.390">
    <property type="match status" value="1"/>
</dbReference>
<dbReference type="Pfam" id="PF07980">
    <property type="entry name" value="SusD_RagB"/>
    <property type="match status" value="1"/>
</dbReference>
<comment type="similarity">
    <text evidence="2">Belongs to the SusD family.</text>
</comment>
<dbReference type="EMBL" id="CP149822">
    <property type="protein sequence ID" value="WZN42796.1"/>
    <property type="molecule type" value="Genomic_DNA"/>
</dbReference>
<comment type="subcellular location">
    <subcellularLocation>
        <location evidence="1">Cell outer membrane</location>
    </subcellularLocation>
</comment>
<evidence type="ECO:0000256" key="3">
    <source>
        <dbReference type="ARBA" id="ARBA00022729"/>
    </source>
</evidence>
<evidence type="ECO:0000256" key="6">
    <source>
        <dbReference type="SAM" id="SignalP"/>
    </source>
</evidence>
<proteinExistence type="inferred from homology"/>
<feature type="chain" id="PRO_5045309629" evidence="6">
    <location>
        <begin position="22"/>
        <end position="554"/>
    </location>
</feature>
<keyword evidence="9" id="KW-1185">Reference proteome</keyword>
<feature type="domain" description="RagB/SusD" evidence="7">
    <location>
        <begin position="229"/>
        <end position="554"/>
    </location>
</feature>
<dbReference type="InterPro" id="IPR011990">
    <property type="entry name" value="TPR-like_helical_dom_sf"/>
</dbReference>
<sequence length="554" mass="63087">MKKTRVISSAMLALVFGAACNDNFLDRLPQDRLSDATYFKNENDLRIYANRFYTLVPAQTFNSDNNSDNFVPRDRNTFLAGQYTIPNTGGGWTWTNEREANYFLARYERADAPAEVKAKYAGEVKMFRAYLWWRKVVQFGDVTWFGGDLNENSPELFAPRTPRGTVMDTVLKDLNYAVANLPVPASAEQDRVNKDIANALKARICLWEGSYRKSRGLAGATEWLREAANAAEAVINTGNYAIWSNGNPAKDYVNLFLQEELRGNREAVWPRRYVKDQSMHNTTRQISDIWPSYSKDFVEGILCDDGLPIGLSARYQGDETPELERTNRDPRYQQLIVTRDYVVSQNADGTADRVTLPRIPAITTGYASAKYKSPDPVQWVANQSTLDLFIIRYAETLLIFAEAKAELGEASQAVIDQTINKIRDRVGMPHMKIATLQKDPNSIFPTLPVLLDEIRRERRVELAQEGFRFDDIIRWKAGTLINNPKTIVGMKLTDALRAQYPASQVAGIQVDADEHIRVYTDITNRTWHDKLYLYPLPLQEMNLNPQLKPQNTGW</sequence>
<evidence type="ECO:0000259" key="7">
    <source>
        <dbReference type="Pfam" id="PF07980"/>
    </source>
</evidence>
<dbReference type="Proteomes" id="UP001485459">
    <property type="component" value="Chromosome"/>
</dbReference>
<accession>A0ABZ2YSL5</accession>
<dbReference type="InterPro" id="IPR012944">
    <property type="entry name" value="SusD_RagB_dom"/>
</dbReference>